<protein>
    <recommendedName>
        <fullName evidence="3">Tyr recombinase domain-containing protein</fullName>
    </recommendedName>
</protein>
<dbReference type="InterPro" id="IPR002104">
    <property type="entry name" value="Integrase_catalytic"/>
</dbReference>
<dbReference type="InterPro" id="IPR011010">
    <property type="entry name" value="DNA_brk_join_enz"/>
</dbReference>
<dbReference type="Gene3D" id="1.10.443.10">
    <property type="entry name" value="Intergrase catalytic core"/>
    <property type="match status" value="1"/>
</dbReference>
<keyword evidence="1" id="KW-0238">DNA-binding</keyword>
<dbReference type="InterPro" id="IPR013762">
    <property type="entry name" value="Integrase-like_cat_sf"/>
</dbReference>
<gene>
    <name evidence="4" type="ORF">LCGC14_2924830</name>
</gene>
<feature type="non-terminal residue" evidence="4">
    <location>
        <position position="1"/>
    </location>
</feature>
<dbReference type="PROSITE" id="PS51898">
    <property type="entry name" value="TYR_RECOMBINASE"/>
    <property type="match status" value="1"/>
</dbReference>
<comment type="caution">
    <text evidence="4">The sequence shown here is derived from an EMBL/GenBank/DDBJ whole genome shotgun (WGS) entry which is preliminary data.</text>
</comment>
<name>A0A0F8ZVE3_9ZZZZ</name>
<reference evidence="4" key="1">
    <citation type="journal article" date="2015" name="Nature">
        <title>Complex archaea that bridge the gap between prokaryotes and eukaryotes.</title>
        <authorList>
            <person name="Spang A."/>
            <person name="Saw J.H."/>
            <person name="Jorgensen S.L."/>
            <person name="Zaremba-Niedzwiedzka K."/>
            <person name="Martijn J."/>
            <person name="Lind A.E."/>
            <person name="van Eijk R."/>
            <person name="Schleper C."/>
            <person name="Guy L."/>
            <person name="Ettema T.J."/>
        </authorList>
    </citation>
    <scope>NUCLEOTIDE SEQUENCE</scope>
</reference>
<sequence>IYNAPSNFRDRVLIKTLYYGGLRRFEVSELKVNDIDMELNRIVVVKGKGSKLRVVPIIDMDYKADLKHLIGNKREGYVFESQKGNKLSVRQINHIVELAGKKSNITHPNPNEKHINPHLFRHSIIRHLKSMGFQAEWLQNFAGHSSITTTMDTYGTLGIEEMQEIANKKLLMIENK</sequence>
<dbReference type="Pfam" id="PF00589">
    <property type="entry name" value="Phage_integrase"/>
    <property type="match status" value="1"/>
</dbReference>
<evidence type="ECO:0000256" key="1">
    <source>
        <dbReference type="ARBA" id="ARBA00023125"/>
    </source>
</evidence>
<dbReference type="GO" id="GO:0006310">
    <property type="term" value="P:DNA recombination"/>
    <property type="evidence" value="ECO:0007669"/>
    <property type="project" value="UniProtKB-KW"/>
</dbReference>
<evidence type="ECO:0000313" key="4">
    <source>
        <dbReference type="EMBL" id="KKK70354.1"/>
    </source>
</evidence>
<feature type="domain" description="Tyr recombinase" evidence="3">
    <location>
        <begin position="1"/>
        <end position="167"/>
    </location>
</feature>
<dbReference type="GO" id="GO:0003677">
    <property type="term" value="F:DNA binding"/>
    <property type="evidence" value="ECO:0007669"/>
    <property type="project" value="UniProtKB-KW"/>
</dbReference>
<dbReference type="PANTHER" id="PTHR30349:SF41">
    <property type="entry name" value="INTEGRASE_RECOMBINASE PROTEIN MJ0367-RELATED"/>
    <property type="match status" value="1"/>
</dbReference>
<organism evidence="4">
    <name type="scientific">marine sediment metagenome</name>
    <dbReference type="NCBI Taxonomy" id="412755"/>
    <lineage>
        <taxon>unclassified sequences</taxon>
        <taxon>metagenomes</taxon>
        <taxon>ecological metagenomes</taxon>
    </lineage>
</organism>
<evidence type="ECO:0000259" key="3">
    <source>
        <dbReference type="PROSITE" id="PS51898"/>
    </source>
</evidence>
<dbReference type="SUPFAM" id="SSF56349">
    <property type="entry name" value="DNA breaking-rejoining enzymes"/>
    <property type="match status" value="1"/>
</dbReference>
<dbReference type="EMBL" id="LAZR01058229">
    <property type="protein sequence ID" value="KKK70354.1"/>
    <property type="molecule type" value="Genomic_DNA"/>
</dbReference>
<dbReference type="GO" id="GO:0015074">
    <property type="term" value="P:DNA integration"/>
    <property type="evidence" value="ECO:0007669"/>
    <property type="project" value="InterPro"/>
</dbReference>
<dbReference type="PANTHER" id="PTHR30349">
    <property type="entry name" value="PHAGE INTEGRASE-RELATED"/>
    <property type="match status" value="1"/>
</dbReference>
<keyword evidence="2" id="KW-0233">DNA recombination</keyword>
<evidence type="ECO:0000256" key="2">
    <source>
        <dbReference type="ARBA" id="ARBA00023172"/>
    </source>
</evidence>
<proteinExistence type="predicted"/>
<accession>A0A0F8ZVE3</accession>
<dbReference type="AlphaFoldDB" id="A0A0F8ZVE3"/>
<dbReference type="InterPro" id="IPR050090">
    <property type="entry name" value="Tyrosine_recombinase_XerCD"/>
</dbReference>